<protein>
    <recommendedName>
        <fullName evidence="3">Lipocalin-like domain-containing protein</fullName>
    </recommendedName>
</protein>
<proteinExistence type="predicted"/>
<sequence length="346" mass="38558">MMVMSITAFAQTDGLYKGQLNYELLVGSEVKKLELPEGIFKLEKRVDGHYNVEAKGCDFTEQGYDNWYEITCDDLEGKVDENGVTVIDETDVYVLRSSDWAEFKNTSLTVKFKDSKVYAHFEGDIVHNGKKVTLKYTFGTDDFGTTEPSEPEVTETSNKTYKSNLHIFNLESEDETLDLFKTDKAEVNIVKYSDNSCKVTLKNITLNGKTADLVFVGKFDTDEPALDPLAEGDDENGTVTPEGTFLMTTSDDATTEFFGAAISATFEWQELSENEIKMFFNLEGGSISYEGEFNYKENSETAINGIHAANGEAQLFTVDGVKLSKLQKGLNIVRTADGKVKKVLVK</sequence>
<gene>
    <name evidence="1" type="ORF">DW060_06825</name>
</gene>
<dbReference type="AlphaFoldDB" id="A0A3R6I207"/>
<accession>A0A3R6I207</accession>
<evidence type="ECO:0008006" key="3">
    <source>
        <dbReference type="Google" id="ProtNLM"/>
    </source>
</evidence>
<name>A0A3R6I207_9BACT</name>
<organism evidence="1 2">
    <name type="scientific">Leyella stercorea</name>
    <dbReference type="NCBI Taxonomy" id="363265"/>
    <lineage>
        <taxon>Bacteria</taxon>
        <taxon>Pseudomonadati</taxon>
        <taxon>Bacteroidota</taxon>
        <taxon>Bacteroidia</taxon>
        <taxon>Bacteroidales</taxon>
        <taxon>Prevotellaceae</taxon>
        <taxon>Leyella</taxon>
    </lineage>
</organism>
<dbReference type="Proteomes" id="UP000286598">
    <property type="component" value="Unassembled WGS sequence"/>
</dbReference>
<dbReference type="EMBL" id="QRNO01000028">
    <property type="protein sequence ID" value="RHK50714.1"/>
    <property type="molecule type" value="Genomic_DNA"/>
</dbReference>
<reference evidence="1 2" key="1">
    <citation type="submission" date="2018-08" db="EMBL/GenBank/DDBJ databases">
        <title>A genome reference for cultivated species of the human gut microbiota.</title>
        <authorList>
            <person name="Zou Y."/>
            <person name="Xue W."/>
            <person name="Luo G."/>
        </authorList>
    </citation>
    <scope>NUCLEOTIDE SEQUENCE [LARGE SCALE GENOMIC DNA]</scope>
    <source>
        <strain evidence="1 2">AF42-9</strain>
    </source>
</reference>
<keyword evidence="2" id="KW-1185">Reference proteome</keyword>
<evidence type="ECO:0000313" key="2">
    <source>
        <dbReference type="Proteomes" id="UP000286598"/>
    </source>
</evidence>
<evidence type="ECO:0000313" key="1">
    <source>
        <dbReference type="EMBL" id="RHK50714.1"/>
    </source>
</evidence>
<comment type="caution">
    <text evidence="1">The sequence shown here is derived from an EMBL/GenBank/DDBJ whole genome shotgun (WGS) entry which is preliminary data.</text>
</comment>